<dbReference type="Pfam" id="PF01795">
    <property type="entry name" value="Methyltransf_5"/>
    <property type="match status" value="1"/>
</dbReference>
<dbReference type="InterPro" id="IPR002903">
    <property type="entry name" value="RsmH"/>
</dbReference>
<proteinExistence type="predicted"/>
<evidence type="ECO:0008006" key="3">
    <source>
        <dbReference type="Google" id="ProtNLM"/>
    </source>
</evidence>
<dbReference type="EMBL" id="LIDM01000465">
    <property type="protein sequence ID" value="KRP30791.1"/>
    <property type="molecule type" value="Genomic_DNA"/>
</dbReference>
<sequence length="69" mass="7656">MIQPAPGRTVYDATFGRGGHTRAFLEKGARVVALDVDPAAEVEAKRLEAEVGADRFHFHRVNFSEMERA</sequence>
<comment type="caution">
    <text evidence="1">The sequence shown here is derived from an EMBL/GenBank/DDBJ whole genome shotgun (WGS) entry which is preliminary data.</text>
</comment>
<accession>A0A0R2X3U4</accession>
<dbReference type="CDD" id="cd02440">
    <property type="entry name" value="AdoMet_MTases"/>
    <property type="match status" value="1"/>
</dbReference>
<dbReference type="Gene3D" id="3.40.50.150">
    <property type="entry name" value="Vaccinia Virus protein VP39"/>
    <property type="match status" value="1"/>
</dbReference>
<dbReference type="Proteomes" id="UP000051557">
    <property type="component" value="Unassembled WGS sequence"/>
</dbReference>
<dbReference type="InterPro" id="IPR029063">
    <property type="entry name" value="SAM-dependent_MTases_sf"/>
</dbReference>
<gene>
    <name evidence="1" type="ORF">ABS32_08370</name>
</gene>
<protein>
    <recommendedName>
        <fullName evidence="3">16S rRNA (Cytosine(1402)-N(4))-methyltransferase</fullName>
    </recommendedName>
</protein>
<evidence type="ECO:0000313" key="2">
    <source>
        <dbReference type="Proteomes" id="UP000051557"/>
    </source>
</evidence>
<organism evidence="1 2">
    <name type="scientific">Verrucomicrobia subdivision 6 bacterium BACL9 MAG-120820-bin42</name>
    <dbReference type="NCBI Taxonomy" id="1655634"/>
    <lineage>
        <taxon>Bacteria</taxon>
        <taxon>Pseudomonadati</taxon>
        <taxon>Verrucomicrobiota</taxon>
        <taxon>Verrucomicrobiia</taxon>
        <taxon>Verrucomicrobiales</taxon>
        <taxon>Verrucomicrobia subdivision 6</taxon>
    </lineage>
</organism>
<dbReference type="AlphaFoldDB" id="A0A0R2X3U4"/>
<dbReference type="SUPFAM" id="SSF53335">
    <property type="entry name" value="S-adenosyl-L-methionine-dependent methyltransferases"/>
    <property type="match status" value="1"/>
</dbReference>
<dbReference type="GO" id="GO:0008168">
    <property type="term" value="F:methyltransferase activity"/>
    <property type="evidence" value="ECO:0007669"/>
    <property type="project" value="InterPro"/>
</dbReference>
<evidence type="ECO:0000313" key="1">
    <source>
        <dbReference type="EMBL" id="KRP30791.1"/>
    </source>
</evidence>
<reference evidence="1 2" key="1">
    <citation type="submission" date="2015-10" db="EMBL/GenBank/DDBJ databases">
        <title>Metagenome-Assembled Genomes uncover a global brackish microbiome.</title>
        <authorList>
            <person name="Hugerth L.W."/>
            <person name="Larsson J."/>
            <person name="Alneberg J."/>
            <person name="Lindh M.V."/>
            <person name="Legrand C."/>
            <person name="Pinhassi J."/>
            <person name="Andersson A.F."/>
        </authorList>
    </citation>
    <scope>NUCLEOTIDE SEQUENCE [LARGE SCALE GENOMIC DNA]</scope>
    <source>
        <strain evidence="1">BACL9 MAG-120820-bin42</strain>
    </source>
</reference>
<name>A0A0R2X3U4_9BACT</name>